<dbReference type="AlphaFoldDB" id="A0A660SPE7"/>
<dbReference type="PANTHER" id="PTHR47618">
    <property type="entry name" value="BIFUNCTIONAL OLIGORIBONUCLEASE AND PAP PHOSPHATASE NRNA"/>
    <property type="match status" value="1"/>
</dbReference>
<dbReference type="InterPro" id="IPR003156">
    <property type="entry name" value="DHHA1_dom"/>
</dbReference>
<protein>
    <submittedName>
        <fullName evidence="3">Bifunctional oligoribonuclease/PAP phosphatase NrnA</fullName>
    </submittedName>
</protein>
<evidence type="ECO:0000313" key="3">
    <source>
        <dbReference type="EMBL" id="RKX72695.1"/>
    </source>
</evidence>
<dbReference type="Gene3D" id="3.90.1640.10">
    <property type="entry name" value="inorganic pyrophosphatase (n-terminal core)"/>
    <property type="match status" value="1"/>
</dbReference>
<gene>
    <name evidence="3" type="ORF">DRP43_00020</name>
</gene>
<dbReference type="Proteomes" id="UP000271125">
    <property type="component" value="Unassembled WGS sequence"/>
</dbReference>
<dbReference type="Gene3D" id="3.10.310.30">
    <property type="match status" value="1"/>
</dbReference>
<dbReference type="GO" id="GO:0003676">
    <property type="term" value="F:nucleic acid binding"/>
    <property type="evidence" value="ECO:0007669"/>
    <property type="project" value="InterPro"/>
</dbReference>
<proteinExistence type="predicted"/>
<dbReference type="PANTHER" id="PTHR47618:SF1">
    <property type="entry name" value="BIFUNCTIONAL OLIGORIBONUCLEASE AND PAP PHOSPHATASE NRNA"/>
    <property type="match status" value="1"/>
</dbReference>
<reference evidence="3 4" key="1">
    <citation type="submission" date="2018-06" db="EMBL/GenBank/DDBJ databases">
        <title>Extensive metabolic versatility and redundancy in microbially diverse, dynamic hydrothermal sediments.</title>
        <authorList>
            <person name="Dombrowski N."/>
            <person name="Teske A."/>
            <person name="Baker B.J."/>
        </authorList>
    </citation>
    <scope>NUCLEOTIDE SEQUENCE [LARGE SCALE GENOMIC DNA]</scope>
    <source>
        <strain evidence="3">B10_G13</strain>
    </source>
</reference>
<name>A0A660SPE7_UNCT6</name>
<evidence type="ECO:0000259" key="1">
    <source>
        <dbReference type="Pfam" id="PF01368"/>
    </source>
</evidence>
<dbReference type="EMBL" id="QNBD01000001">
    <property type="protein sequence ID" value="RKX72695.1"/>
    <property type="molecule type" value="Genomic_DNA"/>
</dbReference>
<organism evidence="3 4">
    <name type="scientific">candidate division TA06 bacterium</name>
    <dbReference type="NCBI Taxonomy" id="2250710"/>
    <lineage>
        <taxon>Bacteria</taxon>
        <taxon>Bacteria division TA06</taxon>
    </lineage>
</organism>
<dbReference type="InterPro" id="IPR001667">
    <property type="entry name" value="DDH_dom"/>
</dbReference>
<dbReference type="Pfam" id="PF02272">
    <property type="entry name" value="DHHA1"/>
    <property type="match status" value="1"/>
</dbReference>
<accession>A0A660SPE7</accession>
<comment type="caution">
    <text evidence="3">The sequence shown here is derived from an EMBL/GenBank/DDBJ whole genome shotgun (WGS) entry which is preliminary data.</text>
</comment>
<feature type="domain" description="DHHA1" evidence="2">
    <location>
        <begin position="228"/>
        <end position="309"/>
    </location>
</feature>
<evidence type="ECO:0000313" key="4">
    <source>
        <dbReference type="Proteomes" id="UP000271125"/>
    </source>
</evidence>
<feature type="domain" description="DDH" evidence="1">
    <location>
        <begin position="19"/>
        <end position="154"/>
    </location>
</feature>
<evidence type="ECO:0000259" key="2">
    <source>
        <dbReference type="Pfam" id="PF02272"/>
    </source>
</evidence>
<dbReference type="Pfam" id="PF01368">
    <property type="entry name" value="DHH"/>
    <property type="match status" value="1"/>
</dbReference>
<dbReference type="SUPFAM" id="SSF64182">
    <property type="entry name" value="DHH phosphoesterases"/>
    <property type="match status" value="1"/>
</dbReference>
<dbReference type="InterPro" id="IPR051319">
    <property type="entry name" value="Oligoribo/pAp-PDE_c-di-AMP_PDE"/>
</dbReference>
<dbReference type="InterPro" id="IPR038763">
    <property type="entry name" value="DHH_sf"/>
</dbReference>
<sequence>MIEKIVIDKFNDIINKASNILVFAHKRPDGDAIGSIIALSLYLELIGKNATMYIPDDIPAEYDFLVGYNKITNNSDGKYDLFVSLDQSDISRTYGLPLYITKELMINIDHHKSNTYFGSFNIVMPDYSSTCEILTELIGDKGNIDIYNALYTGILTDTGSFKYANTNRTTFKNAIYLIDCGVEPAYISQNVFMRMKKKKLKLLALTLNTLEFYDDKAFMYINQNMLKETGANMSDTESITGYTLITRGTEMGIFLREESASKTRVSFRSKNKYDVDIIAKEFGGGGHKNAAGCNIDMNLKDTIKLIKKEVLEYE</sequence>